<keyword evidence="3 7" id="KW-1133">Transmembrane helix</keyword>
<dbReference type="EMBL" id="SGPJ01000079">
    <property type="protein sequence ID" value="THG99447.1"/>
    <property type="molecule type" value="Genomic_DNA"/>
</dbReference>
<dbReference type="InterPro" id="IPR000292">
    <property type="entry name" value="For/NO2_transpt"/>
</dbReference>
<dbReference type="GO" id="GO:0005886">
    <property type="term" value="C:plasma membrane"/>
    <property type="evidence" value="ECO:0007669"/>
    <property type="project" value="TreeGrafter"/>
</dbReference>
<dbReference type="PANTHER" id="PTHR30520:SF6">
    <property type="entry name" value="FORMATE_NITRATE FAMILY TRANSPORTER (EUROFUNG)"/>
    <property type="match status" value="1"/>
</dbReference>
<evidence type="ECO:0000256" key="2">
    <source>
        <dbReference type="ARBA" id="ARBA00022692"/>
    </source>
</evidence>
<gene>
    <name evidence="8" type="ORF">EW026_g2901</name>
</gene>
<accession>A0A4S4KNR2</accession>
<evidence type="ECO:0000256" key="6">
    <source>
        <dbReference type="SAM" id="MobiDB-lite"/>
    </source>
</evidence>
<proteinExistence type="inferred from homology"/>
<name>A0A4S4KNR2_9APHY</name>
<dbReference type="GO" id="GO:0015707">
    <property type="term" value="P:nitrite transport"/>
    <property type="evidence" value="ECO:0007669"/>
    <property type="project" value="TreeGrafter"/>
</dbReference>
<evidence type="ECO:0000256" key="7">
    <source>
        <dbReference type="SAM" id="Phobius"/>
    </source>
</evidence>
<feature type="region of interest" description="Disordered" evidence="6">
    <location>
        <begin position="257"/>
        <end position="280"/>
    </location>
</feature>
<evidence type="ECO:0000256" key="4">
    <source>
        <dbReference type="ARBA" id="ARBA00023136"/>
    </source>
</evidence>
<feature type="transmembrane region" description="Helical" evidence="7">
    <location>
        <begin position="219"/>
        <end position="242"/>
    </location>
</feature>
<dbReference type="InterPro" id="IPR023271">
    <property type="entry name" value="Aquaporin-like"/>
</dbReference>
<feature type="transmembrane region" description="Helical" evidence="7">
    <location>
        <begin position="177"/>
        <end position="207"/>
    </location>
</feature>
<evidence type="ECO:0000256" key="3">
    <source>
        <dbReference type="ARBA" id="ARBA00022989"/>
    </source>
</evidence>
<evidence type="ECO:0000256" key="1">
    <source>
        <dbReference type="ARBA" id="ARBA00004141"/>
    </source>
</evidence>
<feature type="compositionally biased region" description="Polar residues" evidence="6">
    <location>
        <begin position="264"/>
        <end position="280"/>
    </location>
</feature>
<keyword evidence="4 7" id="KW-0472">Membrane</keyword>
<comment type="caution">
    <text evidence="8">The sequence shown here is derived from an EMBL/GenBank/DDBJ whole genome shotgun (WGS) entry which is preliminary data.</text>
</comment>
<reference evidence="8 9" key="1">
    <citation type="submission" date="2019-02" db="EMBL/GenBank/DDBJ databases">
        <title>Genome sequencing of the rare red list fungi Phlebia centrifuga.</title>
        <authorList>
            <person name="Buettner E."/>
            <person name="Kellner H."/>
        </authorList>
    </citation>
    <scope>NUCLEOTIDE SEQUENCE [LARGE SCALE GENOMIC DNA]</scope>
    <source>
        <strain evidence="8 9">DSM 108282</strain>
    </source>
</reference>
<dbReference type="GO" id="GO:0015513">
    <property type="term" value="F:high-affinity secondary active nitrite transmembrane transporter activity"/>
    <property type="evidence" value="ECO:0007669"/>
    <property type="project" value="TreeGrafter"/>
</dbReference>
<comment type="similarity">
    <text evidence="5">Belongs to the FNT transporter (TC 1.A.16) family.</text>
</comment>
<dbReference type="Gene3D" id="1.20.1080.10">
    <property type="entry name" value="Glycerol uptake facilitator protein"/>
    <property type="match status" value="2"/>
</dbReference>
<keyword evidence="2 7" id="KW-0812">Transmembrane</keyword>
<evidence type="ECO:0000313" key="9">
    <source>
        <dbReference type="Proteomes" id="UP000309038"/>
    </source>
</evidence>
<organism evidence="8 9">
    <name type="scientific">Hermanssonia centrifuga</name>
    <dbReference type="NCBI Taxonomy" id="98765"/>
    <lineage>
        <taxon>Eukaryota</taxon>
        <taxon>Fungi</taxon>
        <taxon>Dikarya</taxon>
        <taxon>Basidiomycota</taxon>
        <taxon>Agaricomycotina</taxon>
        <taxon>Agaricomycetes</taxon>
        <taxon>Polyporales</taxon>
        <taxon>Meruliaceae</taxon>
        <taxon>Hermanssonia</taxon>
    </lineage>
</organism>
<dbReference type="AlphaFoldDB" id="A0A4S4KNR2"/>
<comment type="subcellular location">
    <subcellularLocation>
        <location evidence="1">Membrane</location>
        <topology evidence="1">Multi-pass membrane protein</topology>
    </subcellularLocation>
</comment>
<keyword evidence="9" id="KW-1185">Reference proteome</keyword>
<protein>
    <recommendedName>
        <fullName evidence="10">Formate/nitrite transporter</fullName>
    </recommendedName>
</protein>
<evidence type="ECO:0008006" key="10">
    <source>
        <dbReference type="Google" id="ProtNLM"/>
    </source>
</evidence>
<dbReference type="Proteomes" id="UP000309038">
    <property type="component" value="Unassembled WGS sequence"/>
</dbReference>
<dbReference type="PANTHER" id="PTHR30520">
    <property type="entry name" value="FORMATE TRANSPORTER-RELATED"/>
    <property type="match status" value="1"/>
</dbReference>
<sequence>MPSMDPVSTLKPAEVAVVMVEVAIAKHRTRADKLFIKAFTAGILLSFGGLLSEVIQGGSAGINAGNPGLVKVIGGWTSVTGGYVCASGHKEEALLTIGYIVQDYIGRSRTPYEQYDDSGIISTAPYNEFAVTFAMHKASEPQWHEIFLRGIGCNWLVCIAVWQAAGARDTLSKIVAAWFPIWIFVACGFDHVIANMFSVPLGIMFGADLTVAEYIRKSLIASYIGNIVGALFVGMPALYIYLGDYQFADTQLKDLEERKEEKPGSSNTVQEVYRVSSKQS</sequence>
<dbReference type="Pfam" id="PF01226">
    <property type="entry name" value="Form_Nir_trans"/>
    <property type="match status" value="1"/>
</dbReference>
<evidence type="ECO:0000256" key="5">
    <source>
        <dbReference type="ARBA" id="ARBA00049660"/>
    </source>
</evidence>
<feature type="transmembrane region" description="Helical" evidence="7">
    <location>
        <begin position="146"/>
        <end position="165"/>
    </location>
</feature>
<evidence type="ECO:0000313" key="8">
    <source>
        <dbReference type="EMBL" id="THG99447.1"/>
    </source>
</evidence>